<keyword evidence="4" id="KW-1185">Reference proteome</keyword>
<evidence type="ECO:0000313" key="4">
    <source>
        <dbReference type="Proteomes" id="UP000245771"/>
    </source>
</evidence>
<dbReference type="InterPro" id="IPR024655">
    <property type="entry name" value="Asl1_glyco_hydro_catalytic"/>
</dbReference>
<dbReference type="Gene3D" id="3.20.20.80">
    <property type="entry name" value="Glycosidases"/>
    <property type="match status" value="1"/>
</dbReference>
<dbReference type="EMBL" id="KZ819611">
    <property type="protein sequence ID" value="PWN31328.1"/>
    <property type="molecule type" value="Genomic_DNA"/>
</dbReference>
<feature type="domain" description="Asl1-like glycosyl hydrolase catalytic" evidence="2">
    <location>
        <begin position="34"/>
        <end position="264"/>
    </location>
</feature>
<feature type="signal peptide" evidence="1">
    <location>
        <begin position="1"/>
        <end position="25"/>
    </location>
</feature>
<dbReference type="GO" id="GO:0071966">
    <property type="term" value="P:fungal-type cell wall polysaccharide metabolic process"/>
    <property type="evidence" value="ECO:0007669"/>
    <property type="project" value="TreeGrafter"/>
</dbReference>
<dbReference type="GeneID" id="37017499"/>
<evidence type="ECO:0000256" key="1">
    <source>
        <dbReference type="SAM" id="SignalP"/>
    </source>
</evidence>
<dbReference type="SUPFAM" id="SSF51445">
    <property type="entry name" value="(Trans)glycosidases"/>
    <property type="match status" value="1"/>
</dbReference>
<dbReference type="AlphaFoldDB" id="A0A316V2V1"/>
<evidence type="ECO:0000313" key="3">
    <source>
        <dbReference type="EMBL" id="PWN31328.1"/>
    </source>
</evidence>
<feature type="non-terminal residue" evidence="3">
    <location>
        <position position="266"/>
    </location>
</feature>
<accession>A0A316V2V1</accession>
<dbReference type="PANTHER" id="PTHR34154">
    <property type="entry name" value="ALKALI-SENSITIVE LINKAGE PROTEIN 1"/>
    <property type="match status" value="1"/>
</dbReference>
<dbReference type="RefSeq" id="XP_025351630.1">
    <property type="nucleotide sequence ID" value="XM_025495718.1"/>
</dbReference>
<dbReference type="PANTHER" id="PTHR34154:SF3">
    <property type="entry name" value="ALKALI-SENSITIVE LINKAGE PROTEIN 1"/>
    <property type="match status" value="1"/>
</dbReference>
<dbReference type="OrthoDB" id="5959761at2759"/>
<dbReference type="GO" id="GO:0016787">
    <property type="term" value="F:hydrolase activity"/>
    <property type="evidence" value="ECO:0007669"/>
    <property type="project" value="UniProtKB-KW"/>
</dbReference>
<dbReference type="InParanoid" id="A0A316V2V1"/>
<evidence type="ECO:0000259" key="2">
    <source>
        <dbReference type="Pfam" id="PF11790"/>
    </source>
</evidence>
<dbReference type="Proteomes" id="UP000245771">
    <property type="component" value="Unassembled WGS sequence"/>
</dbReference>
<reference evidence="3 4" key="1">
    <citation type="journal article" date="2018" name="Mol. Biol. Evol.">
        <title>Broad Genomic Sampling Reveals a Smut Pathogenic Ancestry of the Fungal Clade Ustilaginomycotina.</title>
        <authorList>
            <person name="Kijpornyongpan T."/>
            <person name="Mondo S.J."/>
            <person name="Barry K."/>
            <person name="Sandor L."/>
            <person name="Lee J."/>
            <person name="Lipzen A."/>
            <person name="Pangilinan J."/>
            <person name="LaButti K."/>
            <person name="Hainaut M."/>
            <person name="Henrissat B."/>
            <person name="Grigoriev I.V."/>
            <person name="Spatafora J.W."/>
            <person name="Aime M.C."/>
        </authorList>
    </citation>
    <scope>NUCLEOTIDE SEQUENCE [LARGE SCALE GENOMIC DNA]</scope>
    <source>
        <strain evidence="3 4">MCA 3882</strain>
    </source>
</reference>
<dbReference type="InterPro" id="IPR017853">
    <property type="entry name" value="GH"/>
</dbReference>
<dbReference type="STRING" id="1280837.A0A316V2V1"/>
<dbReference type="GO" id="GO:0009277">
    <property type="term" value="C:fungal-type cell wall"/>
    <property type="evidence" value="ECO:0007669"/>
    <property type="project" value="TreeGrafter"/>
</dbReference>
<sequence>MLFSLRTVAITIALSIAVLAQSSEALKFGIPWGADSRWAPRVAKGRIQWYHHWQDGPVAQMPKNIPFVPMFWGPRYYGLWNQQKKWIRKHKPKFILSLNEPDIEGQANVSPKEAARLHMKELEPFRRKGHKVSSPQIVWNTKWMDSFLKHIRQQGGDIDFIAAHYYGSWKDVGRYQKWIKTLRKKYKKSIWITEYGVTSKSGGSQHEIKAFQRKVNAWMRTKKYVKRVAWLGCFAVSKPPDAFASRQNALFTGAGKLRSIGYQYVY</sequence>
<proteinExistence type="predicted"/>
<name>A0A316V2V1_9BASI</name>
<feature type="chain" id="PRO_5016453374" evidence="1">
    <location>
        <begin position="26"/>
        <end position="266"/>
    </location>
</feature>
<dbReference type="InterPro" id="IPR053183">
    <property type="entry name" value="ASL1"/>
</dbReference>
<keyword evidence="3" id="KW-0378">Hydrolase</keyword>
<keyword evidence="1" id="KW-0732">Signal</keyword>
<dbReference type="Pfam" id="PF11790">
    <property type="entry name" value="Glyco_hydro_cc"/>
    <property type="match status" value="1"/>
</dbReference>
<organism evidence="3 4">
    <name type="scientific">Meira miltonrushii</name>
    <dbReference type="NCBI Taxonomy" id="1280837"/>
    <lineage>
        <taxon>Eukaryota</taxon>
        <taxon>Fungi</taxon>
        <taxon>Dikarya</taxon>
        <taxon>Basidiomycota</taxon>
        <taxon>Ustilaginomycotina</taxon>
        <taxon>Exobasidiomycetes</taxon>
        <taxon>Exobasidiales</taxon>
        <taxon>Brachybasidiaceae</taxon>
        <taxon>Meira</taxon>
    </lineage>
</organism>
<gene>
    <name evidence="3" type="ORF">FA14DRAFT_104792</name>
</gene>
<protein>
    <submittedName>
        <fullName evidence="3">Glycoside hydrolase</fullName>
    </submittedName>
</protein>